<dbReference type="AlphaFoldDB" id="A0A3P6Q033"/>
<reference evidence="2 3" key="1">
    <citation type="submission" date="2018-11" db="EMBL/GenBank/DDBJ databases">
        <authorList>
            <consortium name="Pathogen Informatics"/>
        </authorList>
    </citation>
    <scope>NUCLEOTIDE SEQUENCE [LARGE SCALE GENOMIC DNA]</scope>
</reference>
<dbReference type="Proteomes" id="UP000281553">
    <property type="component" value="Unassembled WGS sequence"/>
</dbReference>
<name>A0A3P6Q033_DIBLA</name>
<sequence>MTRLPGLSRVTLRGQEFGGFLMNFFSNFLMFIRLSKCLMHGKTVDRVRPTRRRSGFKPKLESIEEAEEEENKTEDESTLEGTEDGENKDEKMEEEKNDKEKEEDNQRGKEGSKKRWNDEVADQGVVLTAITIQNNASEPFNVEPEWGRGIATRKVVVATAFDDICEGCGYDS</sequence>
<keyword evidence="3" id="KW-1185">Reference proteome</keyword>
<evidence type="ECO:0000313" key="3">
    <source>
        <dbReference type="Proteomes" id="UP000281553"/>
    </source>
</evidence>
<protein>
    <submittedName>
        <fullName evidence="2">Uncharacterized protein</fullName>
    </submittedName>
</protein>
<feature type="region of interest" description="Disordered" evidence="1">
    <location>
        <begin position="55"/>
        <end position="117"/>
    </location>
</feature>
<gene>
    <name evidence="2" type="ORF">DILT_LOCUS1353</name>
</gene>
<feature type="compositionally biased region" description="Basic and acidic residues" evidence="1">
    <location>
        <begin position="88"/>
        <end position="117"/>
    </location>
</feature>
<proteinExistence type="predicted"/>
<evidence type="ECO:0000313" key="2">
    <source>
        <dbReference type="EMBL" id="VDK42922.1"/>
    </source>
</evidence>
<dbReference type="EMBL" id="UYRU01008751">
    <property type="protein sequence ID" value="VDK42922.1"/>
    <property type="molecule type" value="Genomic_DNA"/>
</dbReference>
<feature type="compositionally biased region" description="Acidic residues" evidence="1">
    <location>
        <begin position="63"/>
        <end position="87"/>
    </location>
</feature>
<evidence type="ECO:0000256" key="1">
    <source>
        <dbReference type="SAM" id="MobiDB-lite"/>
    </source>
</evidence>
<accession>A0A3P6Q033</accession>
<organism evidence="2 3">
    <name type="scientific">Dibothriocephalus latus</name>
    <name type="common">Fish tapeworm</name>
    <name type="synonym">Diphyllobothrium latum</name>
    <dbReference type="NCBI Taxonomy" id="60516"/>
    <lineage>
        <taxon>Eukaryota</taxon>
        <taxon>Metazoa</taxon>
        <taxon>Spiralia</taxon>
        <taxon>Lophotrochozoa</taxon>
        <taxon>Platyhelminthes</taxon>
        <taxon>Cestoda</taxon>
        <taxon>Eucestoda</taxon>
        <taxon>Diphyllobothriidea</taxon>
        <taxon>Diphyllobothriidae</taxon>
        <taxon>Dibothriocephalus</taxon>
    </lineage>
</organism>